<name>A0A9N9DRT2_9GLOM</name>
<evidence type="ECO:0000313" key="3">
    <source>
        <dbReference type="Proteomes" id="UP000789570"/>
    </source>
</evidence>
<dbReference type="AlphaFoldDB" id="A0A9N9DRT2"/>
<comment type="caution">
    <text evidence="2">The sequence shown here is derived from an EMBL/GenBank/DDBJ whole genome shotgun (WGS) entry which is preliminary data.</text>
</comment>
<keyword evidence="1" id="KW-0472">Membrane</keyword>
<evidence type="ECO:0000256" key="1">
    <source>
        <dbReference type="SAM" id="Phobius"/>
    </source>
</evidence>
<proteinExistence type="predicted"/>
<evidence type="ECO:0000313" key="2">
    <source>
        <dbReference type="EMBL" id="CAG8649780.1"/>
    </source>
</evidence>
<dbReference type="Proteomes" id="UP000789570">
    <property type="component" value="Unassembled WGS sequence"/>
</dbReference>
<accession>A0A9N9DRT2</accession>
<keyword evidence="3" id="KW-1185">Reference proteome</keyword>
<dbReference type="EMBL" id="CAJVPQ010004360">
    <property type="protein sequence ID" value="CAG8649780.1"/>
    <property type="molecule type" value="Genomic_DNA"/>
</dbReference>
<feature type="non-terminal residue" evidence="2">
    <location>
        <position position="1"/>
    </location>
</feature>
<protein>
    <submittedName>
        <fullName evidence="2">13706_t:CDS:1</fullName>
    </submittedName>
</protein>
<keyword evidence="1" id="KW-1133">Transmembrane helix</keyword>
<organism evidence="2 3">
    <name type="scientific">Funneliformis caledonium</name>
    <dbReference type="NCBI Taxonomy" id="1117310"/>
    <lineage>
        <taxon>Eukaryota</taxon>
        <taxon>Fungi</taxon>
        <taxon>Fungi incertae sedis</taxon>
        <taxon>Mucoromycota</taxon>
        <taxon>Glomeromycotina</taxon>
        <taxon>Glomeromycetes</taxon>
        <taxon>Glomerales</taxon>
        <taxon>Glomeraceae</taxon>
        <taxon>Funneliformis</taxon>
    </lineage>
</organism>
<sequence>GQPQSAYSYTGIEGCCKLFLVLCIYVCDMKNEKKGYLVHYLIYYFQQKIERLDPKLLKEVVVDGGFLFLSYQDVVDELLLSGCEDCIGISAAL</sequence>
<gene>
    <name evidence="2" type="ORF">FCALED_LOCUS11004</name>
</gene>
<keyword evidence="1" id="KW-0812">Transmembrane</keyword>
<feature type="transmembrane region" description="Helical" evidence="1">
    <location>
        <begin position="6"/>
        <end position="27"/>
    </location>
</feature>
<reference evidence="2" key="1">
    <citation type="submission" date="2021-06" db="EMBL/GenBank/DDBJ databases">
        <authorList>
            <person name="Kallberg Y."/>
            <person name="Tangrot J."/>
            <person name="Rosling A."/>
        </authorList>
    </citation>
    <scope>NUCLEOTIDE SEQUENCE</scope>
    <source>
        <strain evidence="2">UK204</strain>
    </source>
</reference>